<gene>
    <name evidence="2" type="ORF">GSOID_T00019806001</name>
</gene>
<dbReference type="EMBL" id="FN655478">
    <property type="protein sequence ID" value="CBY39252.1"/>
    <property type="molecule type" value="Genomic_DNA"/>
</dbReference>
<keyword evidence="1" id="KW-0812">Transmembrane</keyword>
<name>E4YUW3_OIKDI</name>
<evidence type="ECO:0000256" key="1">
    <source>
        <dbReference type="SAM" id="Phobius"/>
    </source>
</evidence>
<proteinExistence type="predicted"/>
<protein>
    <submittedName>
        <fullName evidence="2">Uncharacterized protein</fullName>
    </submittedName>
</protein>
<keyword evidence="1" id="KW-0472">Membrane</keyword>
<dbReference type="AlphaFoldDB" id="E4YUW3"/>
<sequence length="86" mass="9829">MFKKSSKSKFQQSKMLDAEFDRKHKLNWKFNSVLLIVFIRGIQTLIFASLGDPKLQLIPCVAPLNQGCKSPHLNHLTSVPPRFFDG</sequence>
<feature type="transmembrane region" description="Helical" evidence="1">
    <location>
        <begin position="30"/>
        <end position="50"/>
    </location>
</feature>
<evidence type="ECO:0000313" key="2">
    <source>
        <dbReference type="EMBL" id="CBY39252.1"/>
    </source>
</evidence>
<dbReference type="Proteomes" id="UP000011014">
    <property type="component" value="Unassembled WGS sequence"/>
</dbReference>
<keyword evidence="1" id="KW-1133">Transmembrane helix</keyword>
<accession>E4YUW3</accession>
<organism evidence="2">
    <name type="scientific">Oikopleura dioica</name>
    <name type="common">Tunicate</name>
    <dbReference type="NCBI Taxonomy" id="34765"/>
    <lineage>
        <taxon>Eukaryota</taxon>
        <taxon>Metazoa</taxon>
        <taxon>Chordata</taxon>
        <taxon>Tunicata</taxon>
        <taxon>Appendicularia</taxon>
        <taxon>Copelata</taxon>
        <taxon>Oikopleuridae</taxon>
        <taxon>Oikopleura</taxon>
    </lineage>
</organism>
<reference evidence="2" key="1">
    <citation type="journal article" date="2010" name="Science">
        <title>Plasticity of animal genome architecture unmasked by rapid evolution of a pelagic tunicate.</title>
        <authorList>
            <person name="Denoeud F."/>
            <person name="Henriet S."/>
            <person name="Mungpakdee S."/>
            <person name="Aury J.M."/>
            <person name="Da Silva C."/>
            <person name="Brinkmann H."/>
            <person name="Mikhaleva J."/>
            <person name="Olsen L.C."/>
            <person name="Jubin C."/>
            <person name="Canestro C."/>
            <person name="Bouquet J.M."/>
            <person name="Danks G."/>
            <person name="Poulain J."/>
            <person name="Campsteijn C."/>
            <person name="Adamski M."/>
            <person name="Cross I."/>
            <person name="Yadetie F."/>
            <person name="Muffato M."/>
            <person name="Louis A."/>
            <person name="Butcher S."/>
            <person name="Tsagkogeorga G."/>
            <person name="Konrad A."/>
            <person name="Singh S."/>
            <person name="Jensen M.F."/>
            <person name="Cong E.H."/>
            <person name="Eikeseth-Otteraa H."/>
            <person name="Noel B."/>
            <person name="Anthouard V."/>
            <person name="Porcel B.M."/>
            <person name="Kachouri-Lafond R."/>
            <person name="Nishino A."/>
            <person name="Ugolini M."/>
            <person name="Chourrout P."/>
            <person name="Nishida H."/>
            <person name="Aasland R."/>
            <person name="Huzurbazar S."/>
            <person name="Westhof E."/>
            <person name="Delsuc F."/>
            <person name="Lehrach H."/>
            <person name="Reinhardt R."/>
            <person name="Weissenbach J."/>
            <person name="Roy S.W."/>
            <person name="Artiguenave F."/>
            <person name="Postlethwait J.H."/>
            <person name="Manak J.R."/>
            <person name="Thompson E.M."/>
            <person name="Jaillon O."/>
            <person name="Du Pasquier L."/>
            <person name="Boudinot P."/>
            <person name="Liberles D.A."/>
            <person name="Volff J.N."/>
            <person name="Philippe H."/>
            <person name="Lenhard B."/>
            <person name="Roest Crollius H."/>
            <person name="Wincker P."/>
            <person name="Chourrout D."/>
        </authorList>
    </citation>
    <scope>NUCLEOTIDE SEQUENCE [LARGE SCALE GENOMIC DNA]</scope>
</reference>